<feature type="domain" description="Mammalian cell entry C-terminal" evidence="3">
    <location>
        <begin position="132"/>
        <end position="302"/>
    </location>
</feature>
<dbReference type="PROSITE" id="PS51257">
    <property type="entry name" value="PROKAR_LIPOPROTEIN"/>
    <property type="match status" value="1"/>
</dbReference>
<dbReference type="PANTHER" id="PTHR33371:SF15">
    <property type="entry name" value="LIPOPROTEIN LPRN"/>
    <property type="match status" value="1"/>
</dbReference>
<reference evidence="4 5" key="1">
    <citation type="submission" date="2016-04" db="EMBL/GenBank/DDBJ databases">
        <title>Complete genome sequence of the haloalkaliphilic hydrocarbon-degrading bacterium Dietzia psychralcaliphila ILA-1T, isolated from a drain of a fish product-processing plant.</title>
        <authorList>
            <person name="Zhao J."/>
            <person name="Hu B."/>
            <person name="Geng S."/>
            <person name="Nie Y."/>
            <person name="Tang Y."/>
        </authorList>
    </citation>
    <scope>NUCLEOTIDE SEQUENCE [LARGE SCALE GENOMIC DNA]</scope>
    <source>
        <strain evidence="4 5">ILA-1</strain>
    </source>
</reference>
<name>A0AAD0NNU4_9ACTN</name>
<dbReference type="RefSeq" id="WP_107746181.1">
    <property type="nucleotide sequence ID" value="NZ_CP015453.1"/>
</dbReference>
<protein>
    <submittedName>
        <fullName evidence="4">Mammalian cell entry protein</fullName>
    </submittedName>
</protein>
<dbReference type="KEGG" id="dpc:A6048_12715"/>
<feature type="region of interest" description="Disordered" evidence="1">
    <location>
        <begin position="391"/>
        <end position="418"/>
    </location>
</feature>
<evidence type="ECO:0000313" key="4">
    <source>
        <dbReference type="EMBL" id="AWH96222.1"/>
    </source>
</evidence>
<dbReference type="NCBIfam" id="TIGR00996">
    <property type="entry name" value="Mtu_fam_mce"/>
    <property type="match status" value="1"/>
</dbReference>
<accession>A0AAD0NNU4</accession>
<evidence type="ECO:0000259" key="2">
    <source>
        <dbReference type="Pfam" id="PF02470"/>
    </source>
</evidence>
<dbReference type="InterPro" id="IPR052336">
    <property type="entry name" value="MlaD_Phospholipid_Transporter"/>
</dbReference>
<dbReference type="GO" id="GO:0005576">
    <property type="term" value="C:extracellular region"/>
    <property type="evidence" value="ECO:0007669"/>
    <property type="project" value="TreeGrafter"/>
</dbReference>
<dbReference type="InterPro" id="IPR024516">
    <property type="entry name" value="Mce_C"/>
</dbReference>
<gene>
    <name evidence="4" type="ORF">A6048_12715</name>
</gene>
<dbReference type="EMBL" id="CP015453">
    <property type="protein sequence ID" value="AWH96222.1"/>
    <property type="molecule type" value="Genomic_DNA"/>
</dbReference>
<feature type="domain" description="Mce/MlaD" evidence="2">
    <location>
        <begin position="48"/>
        <end position="125"/>
    </location>
</feature>
<evidence type="ECO:0000313" key="5">
    <source>
        <dbReference type="Proteomes" id="UP000244903"/>
    </source>
</evidence>
<proteinExistence type="predicted"/>
<dbReference type="InterPro" id="IPR003399">
    <property type="entry name" value="Mce/MlaD"/>
</dbReference>
<organism evidence="4 5">
    <name type="scientific">Dietzia psychralcaliphila</name>
    <dbReference type="NCBI Taxonomy" id="139021"/>
    <lineage>
        <taxon>Bacteria</taxon>
        <taxon>Bacillati</taxon>
        <taxon>Actinomycetota</taxon>
        <taxon>Actinomycetes</taxon>
        <taxon>Mycobacteriales</taxon>
        <taxon>Dietziaceae</taxon>
        <taxon>Dietzia</taxon>
    </lineage>
</organism>
<dbReference type="Pfam" id="PF02470">
    <property type="entry name" value="MlaD"/>
    <property type="match status" value="1"/>
</dbReference>
<dbReference type="PANTHER" id="PTHR33371">
    <property type="entry name" value="INTERMEMBRANE PHOSPHOLIPID TRANSPORT SYSTEM BINDING PROTEIN MLAD-RELATED"/>
    <property type="match status" value="1"/>
</dbReference>
<dbReference type="InterPro" id="IPR005693">
    <property type="entry name" value="Mce"/>
</dbReference>
<dbReference type="Pfam" id="PF11887">
    <property type="entry name" value="Mce4_CUP1"/>
    <property type="match status" value="1"/>
</dbReference>
<sequence>MSRHTVPVVNRRIRALGVAAVVTALVSGCSMDLEDYTLPGGADVGDDPITVAVQFDDVLDLVLQSSVKVNGLDAGRVSGVSLAEDGWTARVEIILRDDLDLPSNVEASIQQTNLLGEKFVQLTPPEDEPPAGRLSDGDVISTSNSRTATDIEQVLGALSLLLNGGGVDQIQPIVAELRAVTDGREEGLTETLRSADELISGLNRQRDSITDALEGVNLMTARANDQREQIQAALDELPAGVAVLEEQRPQLVEMLRRVDALGQVGSDILLTSREDIIADLRSLRPVLQYLGESTPELIDLVGFVPTFPFPDASIQTSVGGSANVFLSVDATISETLRNLGANQGDPVPIYPNTTSGPYNVDPGNPWVNGNGPDRRTTIVLPLLPIPPIMDRAVTPRPAPGTSEFSENYLPEPGEPGYQ</sequence>
<keyword evidence="5" id="KW-1185">Reference proteome</keyword>
<evidence type="ECO:0000256" key="1">
    <source>
        <dbReference type="SAM" id="MobiDB-lite"/>
    </source>
</evidence>
<dbReference type="AlphaFoldDB" id="A0AAD0NNU4"/>
<evidence type="ECO:0000259" key="3">
    <source>
        <dbReference type="Pfam" id="PF11887"/>
    </source>
</evidence>
<dbReference type="Proteomes" id="UP000244903">
    <property type="component" value="Chromosome"/>
</dbReference>